<feature type="compositionally biased region" description="Low complexity" evidence="1">
    <location>
        <begin position="1"/>
        <end position="16"/>
    </location>
</feature>
<feature type="compositionally biased region" description="Basic and acidic residues" evidence="1">
    <location>
        <begin position="94"/>
        <end position="131"/>
    </location>
</feature>
<feature type="region of interest" description="Disordered" evidence="1">
    <location>
        <begin position="1"/>
        <end position="35"/>
    </location>
</feature>
<reference evidence="2 3" key="1">
    <citation type="submission" date="2018-04" db="EMBL/GenBank/DDBJ databases">
        <authorList>
            <person name="Harrington T."/>
            <person name="Washburn E."/>
            <person name="Bricker J."/>
            <person name="McKinney A."/>
            <person name="Betsko A.J."/>
            <person name="Garlena R.A."/>
            <person name="Russell D.A."/>
            <person name="Pope W.A."/>
            <person name="Jacobs-Sera D."/>
            <person name="Hatfull G.F."/>
        </authorList>
    </citation>
    <scope>NUCLEOTIDE SEQUENCE [LARGE SCALE GENOMIC DNA]</scope>
</reference>
<dbReference type="Proteomes" id="UP000251068">
    <property type="component" value="Segment"/>
</dbReference>
<feature type="compositionally biased region" description="Low complexity" evidence="1">
    <location>
        <begin position="151"/>
        <end position="162"/>
    </location>
</feature>
<evidence type="ECO:0000313" key="2">
    <source>
        <dbReference type="EMBL" id="AWY04498.1"/>
    </source>
</evidence>
<evidence type="ECO:0000256" key="1">
    <source>
        <dbReference type="SAM" id="MobiDB-lite"/>
    </source>
</evidence>
<evidence type="ECO:0000313" key="3">
    <source>
        <dbReference type="Proteomes" id="UP000251068"/>
    </source>
</evidence>
<proteinExistence type="predicted"/>
<accession>A0A2Z4Q4P2</accession>
<protein>
    <submittedName>
        <fullName evidence="2">Uncharacterized protein</fullName>
    </submittedName>
</protein>
<name>A0A2Z4Q4P2_9CAUD</name>
<feature type="region of interest" description="Disordered" evidence="1">
    <location>
        <begin position="94"/>
        <end position="178"/>
    </location>
</feature>
<organism evidence="2 3">
    <name type="scientific">Microbacterium phage AnnaSerena</name>
    <dbReference type="NCBI Taxonomy" id="2201432"/>
    <lineage>
        <taxon>Viruses</taxon>
        <taxon>Duplodnaviria</taxon>
        <taxon>Heunggongvirae</taxon>
        <taxon>Uroviricota</taxon>
        <taxon>Caudoviricetes</taxon>
        <taxon>Krampusvirus</taxon>
        <taxon>Krampusvirus krampus</taxon>
    </lineage>
</organism>
<feature type="compositionally biased region" description="Low complexity" evidence="1">
    <location>
        <begin position="132"/>
        <end position="144"/>
    </location>
</feature>
<sequence length="178" mass="18860">MVAAKTAAAAKSTVKTDAAKRRVAKKGEPPRANYAEKAVPTVIQNFAEYLTEQTGYEVDLRSVYLGSALRGEFQKSPENQKRIADRAAEIEREREERAAKAEERAAAKAEREAAAKAKAEEKAAAAKEAKSAPKTAAAKAPAKTAAKKAPAKTAAAKAAPATTRRRPARPAASKGEDF</sequence>
<dbReference type="EMBL" id="MH271292">
    <property type="protein sequence ID" value="AWY04498.1"/>
    <property type="molecule type" value="Genomic_DNA"/>
</dbReference>
<gene>
    <name evidence="2" type="primary">42</name>
    <name evidence="2" type="ORF">SEA_ANNASERENA_42</name>
</gene>
<feature type="compositionally biased region" description="Basic and acidic residues" evidence="1">
    <location>
        <begin position="17"/>
        <end position="29"/>
    </location>
</feature>